<gene>
    <name evidence="1" type="ordered locus">AXX17_At5g29290</name>
</gene>
<evidence type="ECO:0000313" key="1">
    <source>
        <dbReference type="EMBL" id="OAO93174.1"/>
    </source>
</evidence>
<protein>
    <submittedName>
        <fullName evidence="1">Uncharacterized protein</fullName>
    </submittedName>
</protein>
<proteinExistence type="predicted"/>
<accession>A0A178UIZ3</accession>
<comment type="caution">
    <text evidence="1">The sequence shown here is derived from an EMBL/GenBank/DDBJ whole genome shotgun (WGS) entry which is preliminary data.</text>
</comment>
<dbReference type="ExpressionAtlas" id="A0A178UIZ3">
    <property type="expression patterns" value="baseline and differential"/>
</dbReference>
<sequence>MIAVQMLESENEYSVKSVLQKLNGLPGVRMWSPFHKATVENLIVDEASRHCFITFPRAEDKIEFLELRTRRFLDDF</sequence>
<dbReference type="EMBL" id="LUHQ01000005">
    <property type="protein sequence ID" value="OAO93174.1"/>
    <property type="molecule type" value="Genomic_DNA"/>
</dbReference>
<name>A0A178UIZ3_ARATH</name>
<organism evidence="1 2">
    <name type="scientific">Arabidopsis thaliana</name>
    <name type="common">Mouse-ear cress</name>
    <dbReference type="NCBI Taxonomy" id="3702"/>
    <lineage>
        <taxon>Eukaryota</taxon>
        <taxon>Viridiplantae</taxon>
        <taxon>Streptophyta</taxon>
        <taxon>Embryophyta</taxon>
        <taxon>Tracheophyta</taxon>
        <taxon>Spermatophyta</taxon>
        <taxon>Magnoliopsida</taxon>
        <taxon>eudicotyledons</taxon>
        <taxon>Gunneridae</taxon>
        <taxon>Pentapetalae</taxon>
        <taxon>rosids</taxon>
        <taxon>malvids</taxon>
        <taxon>Brassicales</taxon>
        <taxon>Brassicaceae</taxon>
        <taxon>Camelineae</taxon>
        <taxon>Arabidopsis</taxon>
    </lineage>
</organism>
<dbReference type="Proteomes" id="UP000078284">
    <property type="component" value="Chromosome 5"/>
</dbReference>
<evidence type="ECO:0000313" key="2">
    <source>
        <dbReference type="Proteomes" id="UP000078284"/>
    </source>
</evidence>
<dbReference type="AlphaFoldDB" id="A0A178UIZ3"/>
<reference evidence="2" key="1">
    <citation type="journal article" date="2016" name="Proc. Natl. Acad. Sci. U.S.A.">
        <title>Chromosome-level assembly of Arabidopsis thaliana Ler reveals the extent of translocation and inversion polymorphisms.</title>
        <authorList>
            <person name="Zapata L."/>
            <person name="Ding J."/>
            <person name="Willing E.M."/>
            <person name="Hartwig B."/>
            <person name="Bezdan D."/>
            <person name="Jiao W.B."/>
            <person name="Patel V."/>
            <person name="Velikkakam James G."/>
            <person name="Koornneef M."/>
            <person name="Ossowski S."/>
            <person name="Schneeberger K."/>
        </authorList>
    </citation>
    <scope>NUCLEOTIDE SEQUENCE [LARGE SCALE GENOMIC DNA]</scope>
    <source>
        <strain evidence="2">cv. Landsberg erecta</strain>
    </source>
</reference>